<keyword evidence="5" id="KW-1185">Reference proteome</keyword>
<reference evidence="4 5" key="1">
    <citation type="submission" date="2020-04" db="EMBL/GenBank/DDBJ databases">
        <title>Genomic insights into acetone-butanol-ethanol (ABE) fermentation by sequencing solventogenic clostridia strains.</title>
        <authorList>
            <person name="Brown S."/>
        </authorList>
    </citation>
    <scope>NUCLEOTIDE SEQUENCE [LARGE SCALE GENOMIC DNA]</scope>
    <source>
        <strain evidence="4 5">DJ011</strain>
    </source>
</reference>
<keyword evidence="2" id="KW-0472">Membrane</keyword>
<feature type="transmembrane region" description="Helical" evidence="2">
    <location>
        <begin position="525"/>
        <end position="547"/>
    </location>
</feature>
<evidence type="ECO:0000256" key="1">
    <source>
        <dbReference type="SAM" id="Coils"/>
    </source>
</evidence>
<feature type="transmembrane region" description="Helical" evidence="2">
    <location>
        <begin position="72"/>
        <end position="90"/>
    </location>
</feature>
<feature type="coiled-coil region" evidence="1">
    <location>
        <begin position="490"/>
        <end position="524"/>
    </location>
</feature>
<keyword evidence="1" id="KW-0175">Coiled coil</keyword>
<dbReference type="Gene3D" id="3.10.620.30">
    <property type="match status" value="1"/>
</dbReference>
<keyword evidence="2" id="KW-1133">Transmembrane helix</keyword>
<evidence type="ECO:0000256" key="2">
    <source>
        <dbReference type="SAM" id="Phobius"/>
    </source>
</evidence>
<dbReference type="PANTHER" id="PTHR42736">
    <property type="entry name" value="PROTEIN-GLUTAMINE GAMMA-GLUTAMYLTRANSFERASE"/>
    <property type="match status" value="1"/>
</dbReference>
<organism evidence="4 5">
    <name type="scientific">Clostridium tetanomorphum</name>
    <dbReference type="NCBI Taxonomy" id="1553"/>
    <lineage>
        <taxon>Bacteria</taxon>
        <taxon>Bacillati</taxon>
        <taxon>Bacillota</taxon>
        <taxon>Clostridia</taxon>
        <taxon>Eubacteriales</taxon>
        <taxon>Clostridiaceae</taxon>
        <taxon>Clostridium</taxon>
    </lineage>
</organism>
<dbReference type="EMBL" id="JAAZWO010000017">
    <property type="protein sequence ID" value="MBC2398697.1"/>
    <property type="molecule type" value="Genomic_DNA"/>
</dbReference>
<dbReference type="InterPro" id="IPR002931">
    <property type="entry name" value="Transglutaminase-like"/>
</dbReference>
<dbReference type="Proteomes" id="UP000563151">
    <property type="component" value="Unassembled WGS sequence"/>
</dbReference>
<evidence type="ECO:0000313" key="4">
    <source>
        <dbReference type="EMBL" id="MBC2398697.1"/>
    </source>
</evidence>
<feature type="transmembrane region" description="Helical" evidence="2">
    <location>
        <begin position="110"/>
        <end position="128"/>
    </location>
</feature>
<feature type="transmembrane region" description="Helical" evidence="2">
    <location>
        <begin position="45"/>
        <end position="65"/>
    </location>
</feature>
<dbReference type="SMART" id="SM00460">
    <property type="entry name" value="TGc"/>
    <property type="match status" value="1"/>
</dbReference>
<evidence type="ECO:0000259" key="3">
    <source>
        <dbReference type="SMART" id="SM00460"/>
    </source>
</evidence>
<dbReference type="InterPro" id="IPR038765">
    <property type="entry name" value="Papain-like_cys_pep_sf"/>
</dbReference>
<evidence type="ECO:0000313" key="5">
    <source>
        <dbReference type="Proteomes" id="UP000563151"/>
    </source>
</evidence>
<keyword evidence="2" id="KW-0812">Transmembrane</keyword>
<name>A0A923J121_CLOTT</name>
<dbReference type="SUPFAM" id="SSF54001">
    <property type="entry name" value="Cysteine proteinases"/>
    <property type="match status" value="1"/>
</dbReference>
<protein>
    <submittedName>
        <fullName evidence="4">Transglutaminase domain-containing protein</fullName>
    </submittedName>
</protein>
<gene>
    <name evidence="4" type="ORF">HGG79_13065</name>
</gene>
<dbReference type="Pfam" id="PF01841">
    <property type="entry name" value="Transglut_core"/>
    <property type="match status" value="1"/>
</dbReference>
<sequence length="650" mass="77675">MNYIMDLNNNIYNRQQTDFYKFRLLSAFIIPILTFFTLWCIDKIFFNFILLFNFCIIIFFWYYGYKTIIKEYTFYYILISSVTYFVSTYIRNVEETKNKGLNIYVAYNTIILYAIVLAMILSSVQLLLPKEIEGRYDNKKVNKFIDKFSIRKVDVEHEYNIGYSGYDNTSKKLGGSISISNREAFKVKGDRPYYLRGTSKEYYDGFSWDNLQDNFQSVSYKNTFLKPKAGNLFSIIRDSKLDYLIIYPTYIRTATFFTPMYTRRIETKGKKAFYNKDNNFISNNLIEKEYIIEFYNDNFKYSLINQDEDKRDKIKEIMDYGYKRMLSLEKEKFKEYDIYLQIPENIPKRVYSLVEDITKGEKNPGGKVFKIYDYLQKNFNYSLQVSEVPKGKEFVDYFLFTEKKGYCTYFATAATIMCRIAGIPARYVEGFNMTYDKDINGLFIVSDKNAHAWTEILLDPLSNNWSIFDAVPSAPLQIEREEHRETKNESHEITKSNENYKKDIENIKENNIREQHEESRMKNNYIYLIVFAMISSLIIIRIIVIIIKRKKIIKSQSIIPLYLYMVERLKVLNISKMENEGDKEFVKRIEDVVLKLKMNEIVEYVYEEFYGNSHKLLDINKKKELYNFIENYIKNIQGISRYYFTKFITI</sequence>
<dbReference type="InterPro" id="IPR052901">
    <property type="entry name" value="Bact_TGase-like"/>
</dbReference>
<feature type="transmembrane region" description="Helical" evidence="2">
    <location>
        <begin position="20"/>
        <end position="39"/>
    </location>
</feature>
<accession>A0A923J121</accession>
<comment type="caution">
    <text evidence="4">The sequence shown here is derived from an EMBL/GenBank/DDBJ whole genome shotgun (WGS) entry which is preliminary data.</text>
</comment>
<dbReference type="PANTHER" id="PTHR42736:SF1">
    <property type="entry name" value="PROTEIN-GLUTAMINE GAMMA-GLUTAMYLTRANSFERASE"/>
    <property type="match status" value="1"/>
</dbReference>
<dbReference type="AlphaFoldDB" id="A0A923J121"/>
<proteinExistence type="predicted"/>
<feature type="domain" description="Transglutaminase-like" evidence="3">
    <location>
        <begin position="399"/>
        <end position="472"/>
    </location>
</feature>